<keyword evidence="3" id="KW-1185">Reference proteome</keyword>
<evidence type="ECO:0000313" key="2">
    <source>
        <dbReference type="EMBL" id="KAK2574771.1"/>
    </source>
</evidence>
<feature type="region of interest" description="Disordered" evidence="1">
    <location>
        <begin position="76"/>
        <end position="96"/>
    </location>
</feature>
<dbReference type="Proteomes" id="UP001258017">
    <property type="component" value="Unassembled WGS sequence"/>
</dbReference>
<evidence type="ECO:0000313" key="3">
    <source>
        <dbReference type="Proteomes" id="UP001258017"/>
    </source>
</evidence>
<protein>
    <submittedName>
        <fullName evidence="2">Uncharacterized protein</fullName>
    </submittedName>
</protein>
<evidence type="ECO:0000256" key="1">
    <source>
        <dbReference type="SAM" id="MobiDB-lite"/>
    </source>
</evidence>
<feature type="non-terminal residue" evidence="2">
    <location>
        <position position="109"/>
    </location>
</feature>
<accession>A0AAD9VHH9</accession>
<sequence length="109" mass="13136">MMVGRPPGSKNKVKDKSLEVFMESKEKLPDQDDRMGRMLKVMEEMKKGLEEGFAKIVGELRDSFEKQLEKLKKQFMEEKEDREAERKKEKEEWNKEKEELLERLWLLES</sequence>
<gene>
    <name evidence="2" type="ORF">KPH14_012972</name>
</gene>
<proteinExistence type="predicted"/>
<dbReference type="EMBL" id="JAIFRP010004975">
    <property type="protein sequence ID" value="KAK2574771.1"/>
    <property type="molecule type" value="Genomic_DNA"/>
</dbReference>
<reference evidence="2" key="1">
    <citation type="submission" date="2021-08" db="EMBL/GenBank/DDBJ databases">
        <authorList>
            <person name="Misof B."/>
            <person name="Oliver O."/>
            <person name="Podsiadlowski L."/>
            <person name="Donath A."/>
            <person name="Peters R."/>
            <person name="Mayer C."/>
            <person name="Rust J."/>
            <person name="Gunkel S."/>
            <person name="Lesny P."/>
            <person name="Martin S."/>
            <person name="Oeyen J.P."/>
            <person name="Petersen M."/>
            <person name="Panagiotis P."/>
            <person name="Wilbrandt J."/>
            <person name="Tanja T."/>
        </authorList>
    </citation>
    <scope>NUCLEOTIDE SEQUENCE</scope>
    <source>
        <strain evidence="2">GBR_01_08_01A</strain>
        <tissue evidence="2">Thorax + abdomen</tissue>
    </source>
</reference>
<reference evidence="2" key="2">
    <citation type="journal article" date="2023" name="Commun. Biol.">
        <title>Intrasexual cuticular hydrocarbon dimorphism in a wasp sheds light on hydrocarbon biosynthesis genes in Hymenoptera.</title>
        <authorList>
            <person name="Moris V.C."/>
            <person name="Podsiadlowski L."/>
            <person name="Martin S."/>
            <person name="Oeyen J.P."/>
            <person name="Donath A."/>
            <person name="Petersen M."/>
            <person name="Wilbrandt J."/>
            <person name="Misof B."/>
            <person name="Liedtke D."/>
            <person name="Thamm M."/>
            <person name="Scheiner R."/>
            <person name="Schmitt T."/>
            <person name="Niehuis O."/>
        </authorList>
    </citation>
    <scope>NUCLEOTIDE SEQUENCE</scope>
    <source>
        <strain evidence="2">GBR_01_08_01A</strain>
    </source>
</reference>
<name>A0AAD9VHH9_9HYME</name>
<dbReference type="AlphaFoldDB" id="A0AAD9VHH9"/>
<comment type="caution">
    <text evidence="2">The sequence shown here is derived from an EMBL/GenBank/DDBJ whole genome shotgun (WGS) entry which is preliminary data.</text>
</comment>
<organism evidence="2 3">
    <name type="scientific">Odynerus spinipes</name>
    <dbReference type="NCBI Taxonomy" id="1348599"/>
    <lineage>
        <taxon>Eukaryota</taxon>
        <taxon>Metazoa</taxon>
        <taxon>Ecdysozoa</taxon>
        <taxon>Arthropoda</taxon>
        <taxon>Hexapoda</taxon>
        <taxon>Insecta</taxon>
        <taxon>Pterygota</taxon>
        <taxon>Neoptera</taxon>
        <taxon>Endopterygota</taxon>
        <taxon>Hymenoptera</taxon>
        <taxon>Apocrita</taxon>
        <taxon>Aculeata</taxon>
        <taxon>Vespoidea</taxon>
        <taxon>Vespidae</taxon>
        <taxon>Eumeninae</taxon>
        <taxon>Odynerus</taxon>
    </lineage>
</organism>